<dbReference type="Proteomes" id="UP000295531">
    <property type="component" value="Unassembled WGS sequence"/>
</dbReference>
<protein>
    <submittedName>
        <fullName evidence="1">Uncharacterized protein</fullName>
    </submittedName>
</protein>
<name>A0A4R6PL35_9GAMM</name>
<gene>
    <name evidence="1" type="ORF">DEU29_10372</name>
</gene>
<reference evidence="1 2" key="1">
    <citation type="submission" date="2019-03" db="EMBL/GenBank/DDBJ databases">
        <title>Freshwater and sediment microbial communities from various areas in North America, analyzing microbe dynamics in response to fracking.</title>
        <authorList>
            <person name="Lamendella R."/>
        </authorList>
    </citation>
    <scope>NUCLEOTIDE SEQUENCE [LARGE SCALE GENOMIC DNA]</scope>
    <source>
        <strain evidence="1 2">18_TX</strain>
    </source>
</reference>
<sequence length="57" mass="6009">MSMALGNNNLLSVAYRATETLALKGSARPTATDKDFLAVQVVSRLNGIQGKGISDDQ</sequence>
<evidence type="ECO:0000313" key="2">
    <source>
        <dbReference type="Proteomes" id="UP000295531"/>
    </source>
</evidence>
<evidence type="ECO:0000313" key="1">
    <source>
        <dbReference type="EMBL" id="TDP39177.1"/>
    </source>
</evidence>
<keyword evidence="2" id="KW-1185">Reference proteome</keyword>
<proteinExistence type="predicted"/>
<comment type="caution">
    <text evidence="1">The sequence shown here is derived from an EMBL/GenBank/DDBJ whole genome shotgun (WGS) entry which is preliminary data.</text>
</comment>
<dbReference type="EMBL" id="SNXI01000003">
    <property type="protein sequence ID" value="TDP39177.1"/>
    <property type="molecule type" value="Genomic_DNA"/>
</dbReference>
<organism evidence="1 2">
    <name type="scientific">Idiomarina aquatica</name>
    <dbReference type="NCBI Taxonomy" id="1327752"/>
    <lineage>
        <taxon>Bacteria</taxon>
        <taxon>Pseudomonadati</taxon>
        <taxon>Pseudomonadota</taxon>
        <taxon>Gammaproteobacteria</taxon>
        <taxon>Alteromonadales</taxon>
        <taxon>Idiomarinaceae</taxon>
        <taxon>Idiomarina</taxon>
    </lineage>
</organism>
<accession>A0A4R6PL35</accession>
<dbReference type="AlphaFoldDB" id="A0A4R6PL35"/>